<reference evidence="2 3" key="1">
    <citation type="submission" date="2018-09" db="EMBL/GenBank/DDBJ databases">
        <authorList>
            <person name="Zhu H."/>
        </authorList>
    </citation>
    <scope>NUCLEOTIDE SEQUENCE [LARGE SCALE GENOMIC DNA]</scope>
    <source>
        <strain evidence="2 3">K1W22B-8</strain>
    </source>
</reference>
<dbReference type="RefSeq" id="WP_119778667.1">
    <property type="nucleotide sequence ID" value="NZ_QYUK01000011.1"/>
</dbReference>
<dbReference type="AlphaFoldDB" id="A0A418WDD6"/>
<feature type="chain" id="PRO_5019527361" evidence="1">
    <location>
        <begin position="25"/>
        <end position="113"/>
    </location>
</feature>
<evidence type="ECO:0000256" key="1">
    <source>
        <dbReference type="SAM" id="SignalP"/>
    </source>
</evidence>
<evidence type="ECO:0000313" key="3">
    <source>
        <dbReference type="Proteomes" id="UP000284605"/>
    </source>
</evidence>
<organism evidence="2 3">
    <name type="scientific">Oleomonas cavernae</name>
    <dbReference type="NCBI Taxonomy" id="2320859"/>
    <lineage>
        <taxon>Bacteria</taxon>
        <taxon>Pseudomonadati</taxon>
        <taxon>Pseudomonadota</taxon>
        <taxon>Alphaproteobacteria</taxon>
        <taxon>Acetobacterales</taxon>
        <taxon>Acetobacteraceae</taxon>
        <taxon>Oleomonas</taxon>
    </lineage>
</organism>
<keyword evidence="1" id="KW-0732">Signal</keyword>
<sequence length="113" mass="11534">MLRQKTFALWAAAAFLFAAAPAWATGLSMNEAPLAAGTTLDQCKAAGKKAISDAGLKALPESPLSVFGTADPDILAAIYCLPERGTAIVAVAGTDNQFTKPVLAKLLAGMGVK</sequence>
<accession>A0A418WDD6</accession>
<dbReference type="EMBL" id="QYUK01000011">
    <property type="protein sequence ID" value="RJF88033.1"/>
    <property type="molecule type" value="Genomic_DNA"/>
</dbReference>
<dbReference type="Proteomes" id="UP000284605">
    <property type="component" value="Unassembled WGS sequence"/>
</dbReference>
<gene>
    <name evidence="2" type="ORF">D3874_14240</name>
</gene>
<proteinExistence type="predicted"/>
<comment type="caution">
    <text evidence="2">The sequence shown here is derived from an EMBL/GenBank/DDBJ whole genome shotgun (WGS) entry which is preliminary data.</text>
</comment>
<feature type="signal peptide" evidence="1">
    <location>
        <begin position="1"/>
        <end position="24"/>
    </location>
</feature>
<keyword evidence="3" id="KW-1185">Reference proteome</keyword>
<name>A0A418WDD6_9PROT</name>
<protein>
    <submittedName>
        <fullName evidence="2">Uncharacterized protein</fullName>
    </submittedName>
</protein>
<evidence type="ECO:0000313" key="2">
    <source>
        <dbReference type="EMBL" id="RJF88033.1"/>
    </source>
</evidence>